<evidence type="ECO:0000313" key="2">
    <source>
        <dbReference type="Proteomes" id="UP000230729"/>
    </source>
</evidence>
<accession>A0A2G9ZKY1</accession>
<reference evidence="1 2" key="1">
    <citation type="submission" date="2017-09" db="EMBL/GenBank/DDBJ databases">
        <title>Depth-based differentiation of microbial function through sediment-hosted aquifers and enrichment of novel symbionts in the deep terrestrial subsurface.</title>
        <authorList>
            <person name="Probst A.J."/>
            <person name="Ladd B."/>
            <person name="Jarett J.K."/>
            <person name="Geller-Mcgrath D.E."/>
            <person name="Sieber C.M."/>
            <person name="Emerson J.B."/>
            <person name="Anantharaman K."/>
            <person name="Thomas B.C."/>
            <person name="Malmstrom R."/>
            <person name="Stieglmeier M."/>
            <person name="Klingl A."/>
            <person name="Woyke T."/>
            <person name="Ryan C.M."/>
            <person name="Banfield J.F."/>
        </authorList>
    </citation>
    <scope>NUCLEOTIDE SEQUENCE [LARGE SCALE GENOMIC DNA]</scope>
    <source>
        <strain evidence="1">CG23_combo_of_CG06-09_8_20_14_all_49_15</strain>
    </source>
</reference>
<gene>
    <name evidence="1" type="ORF">COX22_02195</name>
</gene>
<proteinExistence type="predicted"/>
<organism evidence="1 2">
    <name type="scientific">Candidatus Falkowbacteria bacterium CG23_combo_of_CG06-09_8_20_14_all_49_15</name>
    <dbReference type="NCBI Taxonomy" id="1974572"/>
    <lineage>
        <taxon>Bacteria</taxon>
        <taxon>Candidatus Falkowiibacteriota</taxon>
    </lineage>
</organism>
<sequence length="95" mass="10561">MKIPLFFSKTVKYSGKAIQTGGYFKSCFLLNIQLSKYFLISKDIPGYETGLGSRVQPMSLPALKFFGKQALAEKFEADHLACLGIFLKTNTENNG</sequence>
<dbReference type="AlphaFoldDB" id="A0A2G9ZKY1"/>
<evidence type="ECO:0000313" key="1">
    <source>
        <dbReference type="EMBL" id="PIP33839.1"/>
    </source>
</evidence>
<dbReference type="EMBL" id="PCSD01000046">
    <property type="protein sequence ID" value="PIP33839.1"/>
    <property type="molecule type" value="Genomic_DNA"/>
</dbReference>
<comment type="caution">
    <text evidence="1">The sequence shown here is derived from an EMBL/GenBank/DDBJ whole genome shotgun (WGS) entry which is preliminary data.</text>
</comment>
<name>A0A2G9ZKY1_9BACT</name>
<protein>
    <submittedName>
        <fullName evidence="1">Uncharacterized protein</fullName>
    </submittedName>
</protein>
<dbReference type="Proteomes" id="UP000230729">
    <property type="component" value="Unassembled WGS sequence"/>
</dbReference>